<keyword evidence="4 8" id="KW-0028">Amino-acid biosynthesis</keyword>
<dbReference type="NCBIfam" id="TIGR00033">
    <property type="entry name" value="aroC"/>
    <property type="match status" value="1"/>
</dbReference>
<comment type="function">
    <text evidence="8">Catalyzes the anti-1,4-elimination of the C-3 phosphate and the C-6 proR hydrogen from 5-enolpyruvylshikimate-3-phosphate (EPSP) to yield chorismate, which is the branch point compound that serves as the starting substrate for the three terminal pathways of aromatic amino acid biosynthesis. This reaction introduces a second double bond into the aromatic ring system.</text>
</comment>
<dbReference type="PIRSF" id="PIRSF001456">
    <property type="entry name" value="Chorismate_synth"/>
    <property type="match status" value="1"/>
</dbReference>
<accession>A0AAT9G488</accession>
<evidence type="ECO:0000256" key="3">
    <source>
        <dbReference type="ARBA" id="ARBA00013036"/>
    </source>
</evidence>
<comment type="cofactor">
    <cofactor evidence="8 9">
        <name>FMNH2</name>
        <dbReference type="ChEBI" id="CHEBI:57618"/>
    </cofactor>
    <text evidence="8 9">Reduced FMN (FMNH(2)).</text>
</comment>
<name>A0AAT9G488_9ENTR</name>
<dbReference type="InterPro" id="IPR020541">
    <property type="entry name" value="Chorismate_synthase_CS"/>
</dbReference>
<dbReference type="NCBIfam" id="NF003793">
    <property type="entry name" value="PRK05382.1"/>
    <property type="match status" value="1"/>
</dbReference>
<dbReference type="CDD" id="cd07304">
    <property type="entry name" value="Chorismate_synthase"/>
    <property type="match status" value="1"/>
</dbReference>
<dbReference type="PROSITE" id="PS00789">
    <property type="entry name" value="CHORISMATE_SYNTHASE_3"/>
    <property type="match status" value="1"/>
</dbReference>
<reference evidence="10" key="2">
    <citation type="submission" date="2023-10" db="EMBL/GenBank/DDBJ databases">
        <authorList>
            <person name="Koga R."/>
            <person name="Fukatsu T."/>
        </authorList>
    </citation>
    <scope>NUCLEOTIDE SEQUENCE</scope>
    <source>
        <strain evidence="10">Kw-01</strain>
    </source>
</reference>
<gene>
    <name evidence="8 10" type="primary">aroC</name>
    <name evidence="10" type="ORF">ACHINZ_2190</name>
</gene>
<evidence type="ECO:0000256" key="1">
    <source>
        <dbReference type="ARBA" id="ARBA00005044"/>
    </source>
</evidence>
<dbReference type="PANTHER" id="PTHR21085:SF0">
    <property type="entry name" value="CHORISMATE SYNTHASE"/>
    <property type="match status" value="1"/>
</dbReference>
<keyword evidence="7 8" id="KW-0456">Lyase</keyword>
<dbReference type="GO" id="GO:0009423">
    <property type="term" value="P:chorismate biosynthetic process"/>
    <property type="evidence" value="ECO:0007669"/>
    <property type="project" value="UniProtKB-UniRule"/>
</dbReference>
<keyword evidence="8" id="KW-0274">FAD</keyword>
<dbReference type="EC" id="4.2.3.5" evidence="3 8"/>
<keyword evidence="6 8" id="KW-0057">Aromatic amino acid biosynthesis</keyword>
<dbReference type="PROSITE" id="PS00787">
    <property type="entry name" value="CHORISMATE_SYNTHASE_1"/>
    <property type="match status" value="1"/>
</dbReference>
<feature type="binding site" evidence="8">
    <location>
        <begin position="125"/>
        <end position="127"/>
    </location>
    <ligand>
        <name>FMN</name>
        <dbReference type="ChEBI" id="CHEBI:58210"/>
    </ligand>
</feature>
<dbReference type="GO" id="GO:0009073">
    <property type="term" value="P:aromatic amino acid family biosynthetic process"/>
    <property type="evidence" value="ECO:0007669"/>
    <property type="project" value="UniProtKB-KW"/>
</dbReference>
<evidence type="ECO:0000256" key="8">
    <source>
        <dbReference type="HAMAP-Rule" id="MF_00300"/>
    </source>
</evidence>
<dbReference type="HAMAP" id="MF_00300">
    <property type="entry name" value="Chorismate_synth"/>
    <property type="match status" value="1"/>
</dbReference>
<evidence type="ECO:0000256" key="7">
    <source>
        <dbReference type="ARBA" id="ARBA00023239"/>
    </source>
</evidence>
<evidence type="ECO:0000256" key="5">
    <source>
        <dbReference type="ARBA" id="ARBA00022630"/>
    </source>
</evidence>
<keyword evidence="8" id="KW-0288">FMN</keyword>
<evidence type="ECO:0000256" key="6">
    <source>
        <dbReference type="ARBA" id="ARBA00023141"/>
    </source>
</evidence>
<dbReference type="Gene3D" id="3.60.150.10">
    <property type="entry name" value="Chorismate synthase AroC"/>
    <property type="match status" value="1"/>
</dbReference>
<evidence type="ECO:0000256" key="4">
    <source>
        <dbReference type="ARBA" id="ARBA00022605"/>
    </source>
</evidence>
<dbReference type="SUPFAM" id="SSF103263">
    <property type="entry name" value="Chorismate synthase, AroC"/>
    <property type="match status" value="1"/>
</dbReference>
<dbReference type="InterPro" id="IPR000453">
    <property type="entry name" value="Chorismate_synth"/>
</dbReference>
<dbReference type="EMBL" id="AP028961">
    <property type="protein sequence ID" value="BET44547.1"/>
    <property type="molecule type" value="Genomic_DNA"/>
</dbReference>
<comment type="caution">
    <text evidence="8">Lacks conserved residue(s) required for the propagation of feature annotation.</text>
</comment>
<dbReference type="Pfam" id="PF01264">
    <property type="entry name" value="Chorismate_synt"/>
    <property type="match status" value="1"/>
</dbReference>
<feature type="binding site" evidence="8">
    <location>
        <begin position="293"/>
        <end position="297"/>
    </location>
    <ligand>
        <name>FMN</name>
        <dbReference type="ChEBI" id="CHEBI:58210"/>
    </ligand>
</feature>
<keyword evidence="5 8" id="KW-0285">Flavoprotein</keyword>
<dbReference type="GO" id="GO:0010181">
    <property type="term" value="F:FMN binding"/>
    <property type="evidence" value="ECO:0007669"/>
    <property type="project" value="TreeGrafter"/>
</dbReference>
<proteinExistence type="inferred from homology"/>
<dbReference type="GO" id="GO:0004107">
    <property type="term" value="F:chorismate synthase activity"/>
    <property type="evidence" value="ECO:0007669"/>
    <property type="project" value="UniProtKB-UniRule"/>
</dbReference>
<sequence length="352" mass="38633">MAGNTIGQLFRVTTFGESHGLMIGCVIDGMPPGMKLSIKDLQYELNRRKPGNSIYTSQRNEHDKIKIISGIFNGKTTGTPICLLIKNTDHNTKDYDKIKNLFRPGHADYTYQKKYGIRDYRGGGRSSARETAMRVAAGAIAKKYLKEKLGITIRGYLSQIGNIICELKDWKIVEKNPFFCPDPTKIQEIKQLLSSLILKGDSIGSKITVIAKNVPIGLGEPVFDKLDADIAHALMSINAAKCVEIGNGYQAVTAIGSKNCDEINNDGFLSNNAGGILGGISNSQPIIAHVTFKPTSSIRIPLKTIDIKNHEKEIVTVGRHDPCIGIRAVPITEAMISIIIFDHYLRYKGQCG</sequence>
<dbReference type="PROSITE" id="PS00788">
    <property type="entry name" value="CHORISMATE_SYNTHASE_2"/>
    <property type="match status" value="1"/>
</dbReference>
<evidence type="ECO:0000256" key="9">
    <source>
        <dbReference type="RuleBase" id="RU000605"/>
    </source>
</evidence>
<dbReference type="GO" id="GO:0005829">
    <property type="term" value="C:cytosol"/>
    <property type="evidence" value="ECO:0007669"/>
    <property type="project" value="TreeGrafter"/>
</dbReference>
<feature type="binding site" evidence="8">
    <location>
        <begin position="238"/>
        <end position="239"/>
    </location>
    <ligand>
        <name>FMN</name>
        <dbReference type="ChEBI" id="CHEBI:58210"/>
    </ligand>
</feature>
<keyword evidence="8" id="KW-0521">NADP</keyword>
<organism evidence="10">
    <name type="scientific">Candidatus Aschnera chinzeii</name>
    <dbReference type="NCBI Taxonomy" id="1485666"/>
    <lineage>
        <taxon>Bacteria</taxon>
        <taxon>Pseudomonadati</taxon>
        <taxon>Pseudomonadota</taxon>
        <taxon>Gammaproteobacteria</taxon>
        <taxon>Enterobacterales</taxon>
        <taxon>Enterobacteriaceae</taxon>
        <taxon>Candidatus Aschnera</taxon>
    </lineage>
</organism>
<reference evidence="10" key="1">
    <citation type="journal article" date="2023" name="Front. Microbiol.">
        <title>Genome analysis of Candidatus Aschnera chinzeii, the bacterial endosymbiont of the blood-sucking bat fly Penicillidia jenynsii (Insecta: Diptera: Nycteribiidae).</title>
        <authorList>
            <person name="Koga R."/>
            <person name="Moriyama M."/>
            <person name="Nozaki T."/>
            <person name="Fukatsu T."/>
        </authorList>
    </citation>
    <scope>NUCLEOTIDE SEQUENCE</scope>
    <source>
        <strain evidence="10">Kw-01</strain>
    </source>
</reference>
<feature type="binding site" evidence="8">
    <location>
        <position position="48"/>
    </location>
    <ligand>
        <name>NADP(+)</name>
        <dbReference type="ChEBI" id="CHEBI:58349"/>
    </ligand>
</feature>
<comment type="similarity">
    <text evidence="2 8 9">Belongs to the chorismate synthase family.</text>
</comment>
<feature type="binding site" evidence="8">
    <location>
        <position position="278"/>
    </location>
    <ligand>
        <name>FMN</name>
        <dbReference type="ChEBI" id="CHEBI:58210"/>
    </ligand>
</feature>
<dbReference type="PANTHER" id="PTHR21085">
    <property type="entry name" value="CHORISMATE SYNTHASE"/>
    <property type="match status" value="1"/>
</dbReference>
<feature type="binding site" evidence="8">
    <location>
        <position position="319"/>
    </location>
    <ligand>
        <name>FMN</name>
        <dbReference type="ChEBI" id="CHEBI:58210"/>
    </ligand>
</feature>
<dbReference type="InterPro" id="IPR035904">
    <property type="entry name" value="Chorismate_synth_AroC_sf"/>
</dbReference>
<evidence type="ECO:0000256" key="2">
    <source>
        <dbReference type="ARBA" id="ARBA00008014"/>
    </source>
</evidence>
<comment type="subunit">
    <text evidence="8">Homotetramer.</text>
</comment>
<protein>
    <recommendedName>
        <fullName evidence="3 8">Chorismate synthase</fullName>
        <shortName evidence="8">CS</shortName>
        <ecNumber evidence="3 8">4.2.3.5</ecNumber>
    </recommendedName>
    <alternativeName>
        <fullName evidence="8">5-enolpyruvylshikimate-3-phosphate phospholyase</fullName>
    </alternativeName>
</protein>
<comment type="catalytic activity">
    <reaction evidence="8 9">
        <text>5-O-(1-carboxyvinyl)-3-phosphoshikimate = chorismate + phosphate</text>
        <dbReference type="Rhea" id="RHEA:21020"/>
        <dbReference type="ChEBI" id="CHEBI:29748"/>
        <dbReference type="ChEBI" id="CHEBI:43474"/>
        <dbReference type="ChEBI" id="CHEBI:57701"/>
        <dbReference type="EC" id="4.2.3.5"/>
    </reaction>
</comment>
<evidence type="ECO:0000313" key="10">
    <source>
        <dbReference type="EMBL" id="BET44547.1"/>
    </source>
</evidence>
<dbReference type="AlphaFoldDB" id="A0AAT9G488"/>
<dbReference type="GO" id="GO:0008652">
    <property type="term" value="P:amino acid biosynthetic process"/>
    <property type="evidence" value="ECO:0007669"/>
    <property type="project" value="UniProtKB-KW"/>
</dbReference>
<comment type="pathway">
    <text evidence="1 8 9">Metabolic intermediate biosynthesis; chorismate biosynthesis; chorismate from D-erythrose 4-phosphate and phosphoenolpyruvate: step 7/7.</text>
</comment>